<reference evidence="1 2" key="1">
    <citation type="journal article" date="2021" name="Elife">
        <title>Chloroplast acquisition without the gene transfer in kleptoplastic sea slugs, Plakobranchus ocellatus.</title>
        <authorList>
            <person name="Maeda T."/>
            <person name="Takahashi S."/>
            <person name="Yoshida T."/>
            <person name="Shimamura S."/>
            <person name="Takaki Y."/>
            <person name="Nagai Y."/>
            <person name="Toyoda A."/>
            <person name="Suzuki Y."/>
            <person name="Arimoto A."/>
            <person name="Ishii H."/>
            <person name="Satoh N."/>
            <person name="Nishiyama T."/>
            <person name="Hasebe M."/>
            <person name="Maruyama T."/>
            <person name="Minagawa J."/>
            <person name="Obokata J."/>
            <person name="Shigenobu S."/>
        </authorList>
    </citation>
    <scope>NUCLEOTIDE SEQUENCE [LARGE SCALE GENOMIC DNA]</scope>
</reference>
<organism evidence="1 2">
    <name type="scientific">Elysia marginata</name>
    <dbReference type="NCBI Taxonomy" id="1093978"/>
    <lineage>
        <taxon>Eukaryota</taxon>
        <taxon>Metazoa</taxon>
        <taxon>Spiralia</taxon>
        <taxon>Lophotrochozoa</taxon>
        <taxon>Mollusca</taxon>
        <taxon>Gastropoda</taxon>
        <taxon>Heterobranchia</taxon>
        <taxon>Euthyneura</taxon>
        <taxon>Panpulmonata</taxon>
        <taxon>Sacoglossa</taxon>
        <taxon>Placobranchoidea</taxon>
        <taxon>Plakobranchidae</taxon>
        <taxon>Elysia</taxon>
    </lineage>
</organism>
<comment type="caution">
    <text evidence="1">The sequence shown here is derived from an EMBL/GenBank/DDBJ whole genome shotgun (WGS) entry which is preliminary data.</text>
</comment>
<name>A0AAV4HP09_9GAST</name>
<keyword evidence="2" id="KW-1185">Reference proteome</keyword>
<sequence length="97" mass="10957">MKILGIVFSSETSAGEIQNFSDGLFKVKFMERRGNAYIWPEKEDITHVPIYVQHRSKQGVIDVQVPAPVVKYNSAMFGVDLNDQYRAYYPVGSPGTK</sequence>
<dbReference type="Proteomes" id="UP000762676">
    <property type="component" value="Unassembled WGS sequence"/>
</dbReference>
<protein>
    <submittedName>
        <fullName evidence="1">Uncharacterized protein</fullName>
    </submittedName>
</protein>
<evidence type="ECO:0000313" key="2">
    <source>
        <dbReference type="Proteomes" id="UP000762676"/>
    </source>
</evidence>
<dbReference type="AlphaFoldDB" id="A0AAV4HP09"/>
<gene>
    <name evidence="1" type="ORF">ElyMa_002784100</name>
</gene>
<proteinExistence type="predicted"/>
<dbReference type="EMBL" id="BMAT01005738">
    <property type="protein sequence ID" value="GFR99077.1"/>
    <property type="molecule type" value="Genomic_DNA"/>
</dbReference>
<accession>A0AAV4HP09</accession>
<evidence type="ECO:0000313" key="1">
    <source>
        <dbReference type="EMBL" id="GFR99077.1"/>
    </source>
</evidence>